<sequence>MVASVTAPHSVRNMVHASFRVMVCKPAPSSASGSSSAPATDAAGGCRGENGPTNVRRGGGWGMVDRLRWNGRPDINGSRRGWRAEEGQRPNEGASLPDAEEGEKRAVGALEGVRARSAAHSAVSKTGGRTHA</sequence>
<gene>
    <name evidence="1" type="ORF">I4F81_010942</name>
</gene>
<comment type="caution">
    <text evidence="1">The sequence shown here is derived from an EMBL/GenBank/DDBJ whole genome shotgun (WGS) entry which is preliminary data.</text>
</comment>
<proteinExistence type="predicted"/>
<evidence type="ECO:0000313" key="2">
    <source>
        <dbReference type="Proteomes" id="UP000798662"/>
    </source>
</evidence>
<dbReference type="EMBL" id="CM020620">
    <property type="protein sequence ID" value="KAK1868455.1"/>
    <property type="molecule type" value="Genomic_DNA"/>
</dbReference>
<keyword evidence="2" id="KW-1185">Reference proteome</keyword>
<organism evidence="1 2">
    <name type="scientific">Pyropia yezoensis</name>
    <name type="common">Susabi-nori</name>
    <name type="synonym">Porphyra yezoensis</name>
    <dbReference type="NCBI Taxonomy" id="2788"/>
    <lineage>
        <taxon>Eukaryota</taxon>
        <taxon>Rhodophyta</taxon>
        <taxon>Bangiophyceae</taxon>
        <taxon>Bangiales</taxon>
        <taxon>Bangiaceae</taxon>
        <taxon>Pyropia</taxon>
    </lineage>
</organism>
<reference evidence="1" key="1">
    <citation type="submission" date="2019-11" db="EMBL/GenBank/DDBJ databases">
        <title>Nori genome reveals adaptations in red seaweeds to the harsh intertidal environment.</title>
        <authorList>
            <person name="Wang D."/>
            <person name="Mao Y."/>
        </authorList>
    </citation>
    <scope>NUCLEOTIDE SEQUENCE</scope>
    <source>
        <tissue evidence="1">Gametophyte</tissue>
    </source>
</reference>
<protein>
    <submittedName>
        <fullName evidence="1">Uncharacterized protein</fullName>
    </submittedName>
</protein>
<name>A0ACC3CE15_PYRYE</name>
<evidence type="ECO:0000313" key="1">
    <source>
        <dbReference type="EMBL" id="KAK1868455.1"/>
    </source>
</evidence>
<dbReference type="Proteomes" id="UP000798662">
    <property type="component" value="Chromosome 3"/>
</dbReference>
<accession>A0ACC3CE15</accession>